<organism evidence="1 2">
    <name type="scientific">Pedobacter fastidiosus</name>
    <dbReference type="NCBI Taxonomy" id="2765361"/>
    <lineage>
        <taxon>Bacteria</taxon>
        <taxon>Pseudomonadati</taxon>
        <taxon>Bacteroidota</taxon>
        <taxon>Sphingobacteriia</taxon>
        <taxon>Sphingobacteriales</taxon>
        <taxon>Sphingobacteriaceae</taxon>
        <taxon>Pedobacter</taxon>
    </lineage>
</organism>
<dbReference type="Proteomes" id="UP000652755">
    <property type="component" value="Unassembled WGS sequence"/>
</dbReference>
<accession>A0ABR7KPB4</accession>
<protein>
    <recommendedName>
        <fullName evidence="3">Prevent-host-death protein</fullName>
    </recommendedName>
</protein>
<keyword evidence="2" id="KW-1185">Reference proteome</keyword>
<evidence type="ECO:0008006" key="3">
    <source>
        <dbReference type="Google" id="ProtNLM"/>
    </source>
</evidence>
<proteinExistence type="predicted"/>
<gene>
    <name evidence="1" type="ORF">H7U22_05105</name>
</gene>
<comment type="caution">
    <text evidence="1">The sequence shown here is derived from an EMBL/GenBank/DDBJ whole genome shotgun (WGS) entry which is preliminary data.</text>
</comment>
<reference evidence="1 2" key="1">
    <citation type="submission" date="2020-08" db="EMBL/GenBank/DDBJ databases">
        <authorList>
            <person name="Sun Q."/>
            <person name="Inoue M."/>
        </authorList>
    </citation>
    <scope>NUCLEOTIDE SEQUENCE [LARGE SCALE GENOMIC DNA]</scope>
    <source>
        <strain evidence="1 2">CCM 8938</strain>
    </source>
</reference>
<evidence type="ECO:0000313" key="2">
    <source>
        <dbReference type="Proteomes" id="UP000652755"/>
    </source>
</evidence>
<evidence type="ECO:0000313" key="1">
    <source>
        <dbReference type="EMBL" id="MBC6109794.1"/>
    </source>
</evidence>
<dbReference type="RefSeq" id="WP_187070280.1">
    <property type="nucleotide sequence ID" value="NZ_JACRYL010000004.1"/>
</dbReference>
<name>A0ABR7KPB4_9SPHI</name>
<sequence>MKVLLDVKDEKADFVMELLNQLSFVKTEAISIRKAQFIKELKSSAEEVQLAKKGKIKLKSAEELLNEL</sequence>
<dbReference type="EMBL" id="JACRYL010000004">
    <property type="protein sequence ID" value="MBC6109794.1"/>
    <property type="molecule type" value="Genomic_DNA"/>
</dbReference>